<dbReference type="Proteomes" id="UP000683360">
    <property type="component" value="Unassembled WGS sequence"/>
</dbReference>
<dbReference type="GO" id="GO:0005643">
    <property type="term" value="C:nuclear pore"/>
    <property type="evidence" value="ECO:0007669"/>
    <property type="project" value="UniProtKB-ARBA"/>
</dbReference>
<dbReference type="GO" id="GO:0017056">
    <property type="term" value="F:structural constituent of nuclear pore"/>
    <property type="evidence" value="ECO:0007669"/>
    <property type="project" value="TreeGrafter"/>
</dbReference>
<keyword evidence="3" id="KW-0539">Nucleus</keyword>
<comment type="subcellular location">
    <subcellularLocation>
        <location evidence="1">Nucleus</location>
    </subcellularLocation>
</comment>
<proteinExistence type="predicted"/>
<evidence type="ECO:0000256" key="3">
    <source>
        <dbReference type="ARBA" id="ARBA00023242"/>
    </source>
</evidence>
<feature type="domain" description="NUP160 helical" evidence="5">
    <location>
        <begin position="270"/>
        <end position="507"/>
    </location>
</feature>
<dbReference type="EMBL" id="CAJPWZ010002568">
    <property type="protein sequence ID" value="CAG2240607.1"/>
    <property type="molecule type" value="Genomic_DNA"/>
</dbReference>
<sequence length="970" mass="110035">MLDLCPEKAQTHPTPCAGHLIRKVLSNDDSNLRFSVYLNFPNGNQFVHIQPDVGSMHVHHIETISGNEDDLIDYCVTDDQLLTLLTDKSGECTARIRDERSLNWTEVILQSTEGEDLLVPLHRDPREVYIEHIFHPGRFHLQDIRKALNVCRRSLDNISMFDNLGQVNTLKEEVTLAVEDAIRTAASANELAEEDYYQLQLDEWSKFYSCCTQYHEVGSRMTGLLADPVTGMICFIKKGGISYVRQCDRTEELFLGSGQWLEQEENDLQDLSLKDDIRTLSECLQLVDGKLTEDITAQFECQISLKEDVKNLAEQIVDEMFFNTSLIDNSTTADSLAYLLQNMDDIQLALKTVLQSLDIQQRGAGEQDFVMDTSDINANQKLSCERLFISSTGVEILSKSLQQISAIRLIVVRDLLILMVAALRLENKSGLTQASASEIDDELIPNTCVLIKAYMTLKWTTETMATSAQTSSMEFNVRQLASLEIGPGLGGIQFKGGNQNMTITEMFLKGEGGNQVRIKLAKTGCMDEDPCATWTIAVLGLARFTAELLWPMNESFLFPEYLMECCQYLPLQQYVYQLSEFCDVNESSLKFMLGMAYLHFDEPEKAAQCFTEASKGVANEPFLREKIIQSDEVEVRQLEVLYYLKVLKQFEEFGAPDVVVSFAKTAISIADDDDPNVATLWSKVFKYELELEHNEEAYSAMIANPESSRRKDCLRQLLVTLSERGDLQSIVSFPYIDLEDEVVSILESRARSVDLTSQNYYDLLYAFHVNRTNWRKAGSVMYEHAMRLSRECPGKRGLQRQAQCYLAAMNALRLVDSQYAWIVKPVPSAKPKVFHGDYTVYSPKRLYDGIEKQEIMTKKLEIVELVDIEKEFMLVDARLRLYGKESDQGFHSGPISRPDEIVGQLVNVGLYDRAVIISHLFNLKLHTVMESLALRCVNLARSNVGIMATDCYDWLQDNNVTLSCVMQNSR</sequence>
<evidence type="ECO:0000313" key="9">
    <source>
        <dbReference type="Proteomes" id="UP000683360"/>
    </source>
</evidence>
<keyword evidence="2" id="KW-0813">Transport</keyword>
<dbReference type="AlphaFoldDB" id="A0A8S3UAN3"/>
<evidence type="ECO:0000256" key="2">
    <source>
        <dbReference type="ARBA" id="ARBA00022448"/>
    </source>
</evidence>
<evidence type="ECO:0008006" key="10">
    <source>
        <dbReference type="Google" id="ProtNLM"/>
    </source>
</evidence>
<evidence type="ECO:0000313" key="8">
    <source>
        <dbReference type="EMBL" id="CAG2240607.1"/>
    </source>
</evidence>
<feature type="domain" description="NUP160 middle TPR" evidence="7">
    <location>
        <begin position="550"/>
        <end position="814"/>
    </location>
</feature>
<dbReference type="Pfam" id="PF23347">
    <property type="entry name" value="TPR_Nup160_C"/>
    <property type="match status" value="1"/>
</dbReference>
<feature type="domain" description="Nucleoporin Nup120/160 beta-propeller" evidence="4">
    <location>
        <begin position="10"/>
        <end position="251"/>
    </location>
</feature>
<protein>
    <recommendedName>
        <fullName evidence="10">Nuclear pore complex protein Nup160</fullName>
    </recommendedName>
</protein>
<evidence type="ECO:0000259" key="5">
    <source>
        <dbReference type="Pfam" id="PF23345"/>
    </source>
</evidence>
<reference evidence="8" key="1">
    <citation type="submission" date="2021-03" db="EMBL/GenBank/DDBJ databases">
        <authorList>
            <person name="Bekaert M."/>
        </authorList>
    </citation>
    <scope>NUCLEOTIDE SEQUENCE</scope>
</reference>
<dbReference type="Pfam" id="PF23354">
    <property type="entry name" value="TPR_NUP160_120_M"/>
    <property type="match status" value="1"/>
</dbReference>
<comment type="caution">
    <text evidence="8">The sequence shown here is derived from an EMBL/GenBank/DDBJ whole genome shotgun (WGS) entry which is preliminary data.</text>
</comment>
<organism evidence="8 9">
    <name type="scientific">Mytilus edulis</name>
    <name type="common">Blue mussel</name>
    <dbReference type="NCBI Taxonomy" id="6550"/>
    <lineage>
        <taxon>Eukaryota</taxon>
        <taxon>Metazoa</taxon>
        <taxon>Spiralia</taxon>
        <taxon>Lophotrochozoa</taxon>
        <taxon>Mollusca</taxon>
        <taxon>Bivalvia</taxon>
        <taxon>Autobranchia</taxon>
        <taxon>Pteriomorphia</taxon>
        <taxon>Mytilida</taxon>
        <taxon>Mytiloidea</taxon>
        <taxon>Mytilidae</taxon>
        <taxon>Mytilinae</taxon>
        <taxon>Mytilus</taxon>
    </lineage>
</organism>
<feature type="domain" description="NUP160 C-terminal TPR" evidence="6">
    <location>
        <begin position="864"/>
        <end position="961"/>
    </location>
</feature>
<dbReference type="OrthoDB" id="67716at2759"/>
<dbReference type="PANTHER" id="PTHR21286">
    <property type="entry name" value="NUCLEAR PORE COMPLEX PROTEIN NUP160"/>
    <property type="match status" value="1"/>
</dbReference>
<dbReference type="Pfam" id="PF23345">
    <property type="entry name" value="NUP160_helical"/>
    <property type="match status" value="1"/>
</dbReference>
<gene>
    <name evidence="8" type="ORF">MEDL_52906</name>
</gene>
<dbReference type="Pfam" id="PF11715">
    <property type="entry name" value="Beta-prop_Nup120_160"/>
    <property type="match status" value="1"/>
</dbReference>
<evidence type="ECO:0000259" key="4">
    <source>
        <dbReference type="Pfam" id="PF11715"/>
    </source>
</evidence>
<dbReference type="PANTHER" id="PTHR21286:SF0">
    <property type="entry name" value="NUCLEAR PORE COMPLEX PROTEIN NUP160"/>
    <property type="match status" value="1"/>
</dbReference>
<name>A0A8S3UAN3_MYTED</name>
<evidence type="ECO:0000259" key="6">
    <source>
        <dbReference type="Pfam" id="PF23347"/>
    </source>
</evidence>
<keyword evidence="9" id="KW-1185">Reference proteome</keyword>
<dbReference type="InterPro" id="IPR056536">
    <property type="entry name" value="TPR_NUP160_C"/>
</dbReference>
<dbReference type="InterPro" id="IPR021717">
    <property type="entry name" value="Nucleoporin_Nup160"/>
</dbReference>
<evidence type="ECO:0000256" key="1">
    <source>
        <dbReference type="ARBA" id="ARBA00004123"/>
    </source>
</evidence>
<accession>A0A8S3UAN3</accession>
<dbReference type="InterPro" id="IPR059141">
    <property type="entry name" value="Beta-prop_Nup120_160"/>
</dbReference>
<dbReference type="InterPro" id="IPR056547">
    <property type="entry name" value="NUP160_helical"/>
</dbReference>
<dbReference type="InterPro" id="IPR056535">
    <property type="entry name" value="TPR_NUP160_M"/>
</dbReference>
<evidence type="ECO:0000259" key="7">
    <source>
        <dbReference type="Pfam" id="PF23354"/>
    </source>
</evidence>